<feature type="active site" description="Nucleophile" evidence="4 5">
    <location>
        <position position="74"/>
    </location>
</feature>
<dbReference type="InterPro" id="IPR020095">
    <property type="entry name" value="PsdUridine_synth_TruA_C"/>
</dbReference>
<proteinExistence type="inferred from homology"/>
<dbReference type="InterPro" id="IPR001406">
    <property type="entry name" value="PsdUridine_synth_TruA"/>
</dbReference>
<evidence type="ECO:0000259" key="8">
    <source>
        <dbReference type="Pfam" id="PF01416"/>
    </source>
</evidence>
<comment type="subunit">
    <text evidence="4">Homodimer.</text>
</comment>
<evidence type="ECO:0000256" key="2">
    <source>
        <dbReference type="ARBA" id="ARBA00022694"/>
    </source>
</evidence>
<sequence length="302" mass="32777">MTAEFASGNEPASPPGEGGLVRLRLDVSYDGTDFSGWARQPGRRTVQGLLEDALAKQPPGQSVPRSVVVAGRTDAGVHASGQVVHVDVVPLAGPSGRLAVDEHGVPDLQRMCHRWNRYLPGDIRVLSARVAPPGFDARFSAVRRHYRYRISDAPWGVDPLLRRDTLGWGRSLSVDALNQASEALLGLRDFAAFCKQREGSTTIRELQRFAWRRLDTHLVEAEVSADAFCHSMVRSLVGALLLVGDGRRAPDWPASVLRSHVRGSAVAPPHGLTLVAVDYPPDEELAARAEQTRAVRPASDAL</sequence>
<dbReference type="EMBL" id="VJZA01000070">
    <property type="protein sequence ID" value="TVT17925.1"/>
    <property type="molecule type" value="Genomic_DNA"/>
</dbReference>
<dbReference type="GO" id="GO:0003723">
    <property type="term" value="F:RNA binding"/>
    <property type="evidence" value="ECO:0007669"/>
    <property type="project" value="InterPro"/>
</dbReference>
<feature type="domain" description="Pseudouridine synthase I TruA alpha/beta" evidence="8">
    <location>
        <begin position="180"/>
        <end position="280"/>
    </location>
</feature>
<dbReference type="Gene3D" id="3.30.70.580">
    <property type="entry name" value="Pseudouridine synthase I, catalytic domain, N-terminal subdomain"/>
    <property type="match status" value="1"/>
</dbReference>
<dbReference type="InterPro" id="IPR020097">
    <property type="entry name" value="PsdUridine_synth_TruA_a/b_dom"/>
</dbReference>
<evidence type="ECO:0000256" key="3">
    <source>
        <dbReference type="ARBA" id="ARBA00023235"/>
    </source>
</evidence>
<dbReference type="Proteomes" id="UP000318578">
    <property type="component" value="Unassembled WGS sequence"/>
</dbReference>
<dbReference type="InterPro" id="IPR020094">
    <property type="entry name" value="TruA/RsuA/RluB/E/F_N"/>
</dbReference>
<evidence type="ECO:0000256" key="1">
    <source>
        <dbReference type="ARBA" id="ARBA00009375"/>
    </source>
</evidence>
<comment type="caution">
    <text evidence="4">Lacks conserved residue(s) required for the propagation of feature annotation.</text>
</comment>
<dbReference type="AlphaFoldDB" id="A0A558A0Z6"/>
<name>A0A558A0Z6_9PSEU</name>
<gene>
    <name evidence="4 9" type="primary">truA</name>
    <name evidence="9" type="ORF">FNH06_29815</name>
</gene>
<dbReference type="InterPro" id="IPR020103">
    <property type="entry name" value="PsdUridine_synth_cat_dom_sf"/>
</dbReference>
<comment type="caution">
    <text evidence="9">The sequence shown here is derived from an EMBL/GenBank/DDBJ whole genome shotgun (WGS) entry which is preliminary data.</text>
</comment>
<dbReference type="NCBIfam" id="TIGR00071">
    <property type="entry name" value="hisT_truA"/>
    <property type="match status" value="1"/>
</dbReference>
<dbReference type="GO" id="GO:0160147">
    <property type="term" value="F:tRNA pseudouridine(38-40) synthase activity"/>
    <property type="evidence" value="ECO:0007669"/>
    <property type="project" value="UniProtKB-EC"/>
</dbReference>
<dbReference type="PIRSF" id="PIRSF001430">
    <property type="entry name" value="tRNA_psdUrid_synth"/>
    <property type="match status" value="1"/>
</dbReference>
<comment type="function">
    <text evidence="4">Formation of pseudouridine at positions 38, 39 and 40 in the anticodon stem and loop of transfer RNAs.</text>
</comment>
<evidence type="ECO:0000256" key="7">
    <source>
        <dbReference type="RuleBase" id="RU003792"/>
    </source>
</evidence>
<dbReference type="EC" id="5.4.99.12" evidence="4"/>
<keyword evidence="10" id="KW-1185">Reference proteome</keyword>
<keyword evidence="2 4" id="KW-0819">tRNA processing</keyword>
<protein>
    <recommendedName>
        <fullName evidence="4">tRNA pseudouridine synthase A</fullName>
        <ecNumber evidence="4">5.4.99.12</ecNumber>
    </recommendedName>
    <alternativeName>
        <fullName evidence="4">tRNA pseudouridine(38-40) synthase</fullName>
    </alternativeName>
    <alternativeName>
        <fullName evidence="4">tRNA pseudouridylate synthase I</fullName>
    </alternativeName>
    <alternativeName>
        <fullName evidence="4">tRNA-uridine isomerase I</fullName>
    </alternativeName>
</protein>
<reference evidence="9 10" key="1">
    <citation type="submission" date="2019-07" db="EMBL/GenBank/DDBJ databases">
        <title>New species of Amycolatopsis and Streptomyces.</title>
        <authorList>
            <person name="Duangmal K."/>
            <person name="Teo W.F.A."/>
            <person name="Lipun K."/>
        </authorList>
    </citation>
    <scope>NUCLEOTIDE SEQUENCE [LARGE SCALE GENOMIC DNA]</scope>
    <source>
        <strain evidence="9 10">JCM 30562</strain>
    </source>
</reference>
<dbReference type="OrthoDB" id="9811823at2"/>
<dbReference type="SUPFAM" id="SSF55120">
    <property type="entry name" value="Pseudouridine synthase"/>
    <property type="match status" value="1"/>
</dbReference>
<dbReference type="PANTHER" id="PTHR11142:SF0">
    <property type="entry name" value="TRNA PSEUDOURIDINE SYNTHASE-LIKE 1"/>
    <property type="match status" value="1"/>
</dbReference>
<dbReference type="CDD" id="cd02570">
    <property type="entry name" value="PseudoU_synth_EcTruA"/>
    <property type="match status" value="1"/>
</dbReference>
<dbReference type="Gene3D" id="3.30.70.660">
    <property type="entry name" value="Pseudouridine synthase I, catalytic domain, C-terminal subdomain"/>
    <property type="match status" value="1"/>
</dbReference>
<evidence type="ECO:0000256" key="5">
    <source>
        <dbReference type="PIRSR" id="PIRSR001430-1"/>
    </source>
</evidence>
<evidence type="ECO:0000313" key="10">
    <source>
        <dbReference type="Proteomes" id="UP000318578"/>
    </source>
</evidence>
<accession>A0A558A0Z6</accession>
<feature type="binding site" evidence="4 6">
    <location>
        <position position="146"/>
    </location>
    <ligand>
        <name>substrate</name>
    </ligand>
</feature>
<evidence type="ECO:0000256" key="6">
    <source>
        <dbReference type="PIRSR" id="PIRSR001430-2"/>
    </source>
</evidence>
<evidence type="ECO:0000256" key="4">
    <source>
        <dbReference type="HAMAP-Rule" id="MF_00171"/>
    </source>
</evidence>
<feature type="domain" description="Pseudouridine synthase I TruA alpha/beta" evidence="8">
    <location>
        <begin position="28"/>
        <end position="88"/>
    </location>
</feature>
<comment type="similarity">
    <text evidence="1 4 7">Belongs to the tRNA pseudouridine synthase TruA family.</text>
</comment>
<dbReference type="FunFam" id="3.30.70.660:FF:000003">
    <property type="entry name" value="tRNA pseudouridine synthase A"/>
    <property type="match status" value="1"/>
</dbReference>
<evidence type="ECO:0000313" key="9">
    <source>
        <dbReference type="EMBL" id="TVT17925.1"/>
    </source>
</evidence>
<dbReference type="Pfam" id="PF01416">
    <property type="entry name" value="PseudoU_synth_1"/>
    <property type="match status" value="2"/>
</dbReference>
<dbReference type="HAMAP" id="MF_00171">
    <property type="entry name" value="TruA"/>
    <property type="match status" value="1"/>
</dbReference>
<dbReference type="GO" id="GO:0031119">
    <property type="term" value="P:tRNA pseudouridine synthesis"/>
    <property type="evidence" value="ECO:0007669"/>
    <property type="project" value="UniProtKB-UniRule"/>
</dbReference>
<comment type="catalytic activity">
    <reaction evidence="4 7">
        <text>uridine(38/39/40) in tRNA = pseudouridine(38/39/40) in tRNA</text>
        <dbReference type="Rhea" id="RHEA:22376"/>
        <dbReference type="Rhea" id="RHEA-COMP:10085"/>
        <dbReference type="Rhea" id="RHEA-COMP:10087"/>
        <dbReference type="ChEBI" id="CHEBI:65314"/>
        <dbReference type="ChEBI" id="CHEBI:65315"/>
        <dbReference type="EC" id="5.4.99.12"/>
    </reaction>
</comment>
<organism evidence="9 10">
    <name type="scientific">Amycolatopsis acidiphila</name>
    <dbReference type="NCBI Taxonomy" id="715473"/>
    <lineage>
        <taxon>Bacteria</taxon>
        <taxon>Bacillati</taxon>
        <taxon>Actinomycetota</taxon>
        <taxon>Actinomycetes</taxon>
        <taxon>Pseudonocardiales</taxon>
        <taxon>Pseudonocardiaceae</taxon>
        <taxon>Amycolatopsis</taxon>
    </lineage>
</organism>
<keyword evidence="3 4" id="KW-0413">Isomerase</keyword>
<dbReference type="PANTHER" id="PTHR11142">
    <property type="entry name" value="PSEUDOURIDYLATE SYNTHASE"/>
    <property type="match status" value="1"/>
</dbReference>